<comment type="caution">
    <text evidence="2">The sequence shown here is derived from an EMBL/GenBank/DDBJ whole genome shotgun (WGS) entry which is preliminary data.</text>
</comment>
<accession>A0A9D1DW62</accession>
<dbReference type="SUPFAM" id="SSF89550">
    <property type="entry name" value="PHP domain-like"/>
    <property type="match status" value="1"/>
</dbReference>
<dbReference type="SMART" id="SM00481">
    <property type="entry name" value="POLIIIAc"/>
    <property type="match status" value="1"/>
</dbReference>
<dbReference type="InterPro" id="IPR052018">
    <property type="entry name" value="PHP_domain"/>
</dbReference>
<reference evidence="2" key="1">
    <citation type="submission" date="2020-10" db="EMBL/GenBank/DDBJ databases">
        <authorList>
            <person name="Gilroy R."/>
        </authorList>
    </citation>
    <scope>NUCLEOTIDE SEQUENCE</scope>
    <source>
        <strain evidence="2">CHK189-12415</strain>
    </source>
</reference>
<organism evidence="2 3">
    <name type="scientific">Candidatus Faecivivens stercoravium</name>
    <dbReference type="NCBI Taxonomy" id="2840803"/>
    <lineage>
        <taxon>Bacteria</taxon>
        <taxon>Bacillati</taxon>
        <taxon>Bacillota</taxon>
        <taxon>Clostridia</taxon>
        <taxon>Eubacteriales</taxon>
        <taxon>Oscillospiraceae</taxon>
        <taxon>Oscillospiraceae incertae sedis</taxon>
        <taxon>Candidatus Faecivivens</taxon>
    </lineage>
</organism>
<dbReference type="GO" id="GO:0004534">
    <property type="term" value="F:5'-3' RNA exonuclease activity"/>
    <property type="evidence" value="ECO:0007669"/>
    <property type="project" value="TreeGrafter"/>
</dbReference>
<sequence>MTGRYDLHIHSCLSPCGDEEMTPNNIVGMAQVLELQILAVSDHNTARQLPAVEKLCREAGILFVPAIEISTAEEAHILSLFPDVQSALAMGEEVYDALPPVKNKPEIFGNQFILDENDEKVGELEKLLINATTLPIGEVFKRVRAHGGVPVPAHIDKNAYSVISSLGMIPPELGVRAVEVSDSGVKKGYRPPEEGYFVLNDSDAHCLDVMCGHEAGEIELERWSVRALLELLRGG</sequence>
<proteinExistence type="predicted"/>
<reference evidence="2" key="2">
    <citation type="journal article" date="2021" name="PeerJ">
        <title>Extensive microbial diversity within the chicken gut microbiome revealed by metagenomics and culture.</title>
        <authorList>
            <person name="Gilroy R."/>
            <person name="Ravi A."/>
            <person name="Getino M."/>
            <person name="Pursley I."/>
            <person name="Horton D.L."/>
            <person name="Alikhan N.F."/>
            <person name="Baker D."/>
            <person name="Gharbi K."/>
            <person name="Hall N."/>
            <person name="Watson M."/>
            <person name="Adriaenssens E.M."/>
            <person name="Foster-Nyarko E."/>
            <person name="Jarju S."/>
            <person name="Secka A."/>
            <person name="Antonio M."/>
            <person name="Oren A."/>
            <person name="Chaudhuri R.R."/>
            <person name="La Ragione R."/>
            <person name="Hildebrand F."/>
            <person name="Pallen M.J."/>
        </authorList>
    </citation>
    <scope>NUCLEOTIDE SEQUENCE</scope>
    <source>
        <strain evidence="2">CHK189-12415</strain>
    </source>
</reference>
<name>A0A9D1DW62_9FIRM</name>
<dbReference type="GO" id="GO:0035312">
    <property type="term" value="F:5'-3' DNA exonuclease activity"/>
    <property type="evidence" value="ECO:0007669"/>
    <property type="project" value="TreeGrafter"/>
</dbReference>
<feature type="domain" description="Polymerase/histidinol phosphatase N-terminal" evidence="1">
    <location>
        <begin position="5"/>
        <end position="73"/>
    </location>
</feature>
<dbReference type="Proteomes" id="UP000824241">
    <property type="component" value="Unassembled WGS sequence"/>
</dbReference>
<protein>
    <submittedName>
        <fullName evidence="2">PHP domain-containing protein</fullName>
    </submittedName>
</protein>
<dbReference type="InterPro" id="IPR016195">
    <property type="entry name" value="Pol/histidinol_Pase-like"/>
</dbReference>
<evidence type="ECO:0000259" key="1">
    <source>
        <dbReference type="SMART" id="SM00481"/>
    </source>
</evidence>
<dbReference type="CDD" id="cd07432">
    <property type="entry name" value="PHP_HisPPase"/>
    <property type="match status" value="1"/>
</dbReference>
<evidence type="ECO:0000313" key="3">
    <source>
        <dbReference type="Proteomes" id="UP000824241"/>
    </source>
</evidence>
<evidence type="ECO:0000313" key="2">
    <source>
        <dbReference type="EMBL" id="HIR60095.1"/>
    </source>
</evidence>
<dbReference type="InterPro" id="IPR003141">
    <property type="entry name" value="Pol/His_phosphatase_N"/>
</dbReference>
<dbReference type="Gene3D" id="3.20.20.140">
    <property type="entry name" value="Metal-dependent hydrolases"/>
    <property type="match status" value="1"/>
</dbReference>
<dbReference type="PANTHER" id="PTHR42924:SF3">
    <property type="entry name" value="POLYMERASE_HISTIDINOL PHOSPHATASE N-TERMINAL DOMAIN-CONTAINING PROTEIN"/>
    <property type="match status" value="1"/>
</dbReference>
<gene>
    <name evidence="2" type="ORF">IAB37_00740</name>
</gene>
<dbReference type="EMBL" id="DVHA01000023">
    <property type="protein sequence ID" value="HIR60095.1"/>
    <property type="molecule type" value="Genomic_DNA"/>
</dbReference>
<dbReference type="AlphaFoldDB" id="A0A9D1DW62"/>
<dbReference type="PANTHER" id="PTHR42924">
    <property type="entry name" value="EXONUCLEASE"/>
    <property type="match status" value="1"/>
</dbReference>